<dbReference type="PANTHER" id="PTHR43335">
    <property type="entry name" value="ABC TRANSPORTER, ATP-BINDING PROTEIN"/>
    <property type="match status" value="1"/>
</dbReference>
<dbReference type="InterPro" id="IPR003593">
    <property type="entry name" value="AAA+_ATPase"/>
</dbReference>
<evidence type="ECO:0000313" key="6">
    <source>
        <dbReference type="EMBL" id="PRT39638.1"/>
    </source>
</evidence>
<sequence length="307" mass="35001">MSYILKTNQLTKSFEGREVVSGVNMHVKKGEIYGFLGPNGAGKTTIMKMITNLIKPTSGEIEIFGKKLTDTSFDVLKRMGTIIEYPIFYDKLTAKENLYLHCEYMGYYDKKSIDHALDLVKLHNIENKKVKDFSLGMKQRLGIARAITTKPELLVLDEPINGLDPIGIKELRELFKMLCKEYGITLLISSHILAEMEQMSDAIGIIQNGKLIKEVSMKSINGEQTEYIEVTVQDVKKAVYILEHNLGLRNYKIMSEQTIRIYEMKATQQEISKVLIMNDIEIESINKRHSSLEEYFLNTMNGEGIIA</sequence>
<comment type="caution">
    <text evidence="6">The sequence shown here is derived from an EMBL/GenBank/DDBJ whole genome shotgun (WGS) entry which is preliminary data.</text>
</comment>
<evidence type="ECO:0000256" key="1">
    <source>
        <dbReference type="ARBA" id="ARBA00005417"/>
    </source>
</evidence>
<proteinExistence type="inferred from homology"/>
<keyword evidence="3" id="KW-0547">Nucleotide-binding</keyword>
<organism evidence="6 7">
    <name type="scientific">Bacillus wiedmannii</name>
    <dbReference type="NCBI Taxonomy" id="1890302"/>
    <lineage>
        <taxon>Bacteria</taxon>
        <taxon>Bacillati</taxon>
        <taxon>Bacillota</taxon>
        <taxon>Bacilli</taxon>
        <taxon>Bacillales</taxon>
        <taxon>Bacillaceae</taxon>
        <taxon>Bacillus</taxon>
        <taxon>Bacillus cereus group</taxon>
    </lineage>
</organism>
<evidence type="ECO:0000256" key="2">
    <source>
        <dbReference type="ARBA" id="ARBA00022448"/>
    </source>
</evidence>
<protein>
    <submittedName>
        <fullName evidence="6">Bacitracin ABC transporter ATP-binding protein</fullName>
    </submittedName>
</protein>
<evidence type="ECO:0000313" key="7">
    <source>
        <dbReference type="Proteomes" id="UP000239236"/>
    </source>
</evidence>
<dbReference type="SUPFAM" id="SSF52540">
    <property type="entry name" value="P-loop containing nucleoside triphosphate hydrolases"/>
    <property type="match status" value="1"/>
</dbReference>
<dbReference type="PROSITE" id="PS00211">
    <property type="entry name" value="ABC_TRANSPORTER_1"/>
    <property type="match status" value="1"/>
</dbReference>
<dbReference type="EMBL" id="PVRR01000003">
    <property type="protein sequence ID" value="PRT39638.1"/>
    <property type="molecule type" value="Genomic_DNA"/>
</dbReference>
<accession>A0ABX5DWN9</accession>
<name>A0ABX5DWN9_9BACI</name>
<dbReference type="InterPro" id="IPR003439">
    <property type="entry name" value="ABC_transporter-like_ATP-bd"/>
</dbReference>
<dbReference type="Gene3D" id="3.40.50.300">
    <property type="entry name" value="P-loop containing nucleotide triphosphate hydrolases"/>
    <property type="match status" value="1"/>
</dbReference>
<keyword evidence="2" id="KW-0813">Transport</keyword>
<dbReference type="PROSITE" id="PS50893">
    <property type="entry name" value="ABC_TRANSPORTER_2"/>
    <property type="match status" value="1"/>
</dbReference>
<dbReference type="CDD" id="cd03268">
    <property type="entry name" value="ABC_BcrA_bacitracin_resist"/>
    <property type="match status" value="1"/>
</dbReference>
<dbReference type="Proteomes" id="UP000239236">
    <property type="component" value="Unassembled WGS sequence"/>
</dbReference>
<dbReference type="Pfam" id="PF00005">
    <property type="entry name" value="ABC_tran"/>
    <property type="match status" value="1"/>
</dbReference>
<evidence type="ECO:0000256" key="3">
    <source>
        <dbReference type="ARBA" id="ARBA00022741"/>
    </source>
</evidence>
<keyword evidence="7" id="KW-1185">Reference proteome</keyword>
<feature type="domain" description="ABC transporter" evidence="5">
    <location>
        <begin position="5"/>
        <end position="233"/>
    </location>
</feature>
<evidence type="ECO:0000259" key="5">
    <source>
        <dbReference type="PROSITE" id="PS50893"/>
    </source>
</evidence>
<gene>
    <name evidence="6" type="ORF">C6357_13235</name>
</gene>
<evidence type="ECO:0000256" key="4">
    <source>
        <dbReference type="ARBA" id="ARBA00022840"/>
    </source>
</evidence>
<keyword evidence="4 6" id="KW-0067">ATP-binding</keyword>
<comment type="similarity">
    <text evidence="1">Belongs to the ABC transporter superfamily.</text>
</comment>
<reference evidence="6 7" key="1">
    <citation type="submission" date="2018-03" db="EMBL/GenBank/DDBJ databases">
        <title>Genotypic and phenotypic analysis of antagonistic Bacillus spp. isolated from rhizosphere soil of plants in Tibet.</title>
        <authorList>
            <person name="Borriss R."/>
            <person name="Lasch P."/>
            <person name="Wu L."/>
            <person name="Wu H."/>
            <person name="Gao X."/>
        </authorList>
    </citation>
    <scope>NUCLEOTIDE SEQUENCE [LARGE SCALE GENOMIC DNA]</scope>
    <source>
        <strain evidence="6 7">NMSW16</strain>
    </source>
</reference>
<dbReference type="InterPro" id="IPR027417">
    <property type="entry name" value="P-loop_NTPase"/>
</dbReference>
<dbReference type="InterPro" id="IPR017871">
    <property type="entry name" value="ABC_transporter-like_CS"/>
</dbReference>
<dbReference type="RefSeq" id="WP_106101813.1">
    <property type="nucleotide sequence ID" value="NZ_PVRQ01000003.1"/>
</dbReference>
<dbReference type="PANTHER" id="PTHR43335:SF8">
    <property type="entry name" value="ABC TRANSPORTER, ATP-BINDING PROTEIN"/>
    <property type="match status" value="1"/>
</dbReference>
<dbReference type="SMART" id="SM00382">
    <property type="entry name" value="AAA"/>
    <property type="match status" value="1"/>
</dbReference>
<dbReference type="GO" id="GO:0005524">
    <property type="term" value="F:ATP binding"/>
    <property type="evidence" value="ECO:0007669"/>
    <property type="project" value="UniProtKB-KW"/>
</dbReference>